<feature type="compositionally biased region" description="Basic residues" evidence="1">
    <location>
        <begin position="218"/>
        <end position="248"/>
    </location>
</feature>
<reference evidence="2 3" key="1">
    <citation type="submission" date="2024-03" db="EMBL/GenBank/DDBJ databases">
        <title>The Acrasis kona genome and developmental transcriptomes reveal deep origins of eukaryotic multicellular pathways.</title>
        <authorList>
            <person name="Sheikh S."/>
            <person name="Fu C.-J."/>
            <person name="Brown M.W."/>
            <person name="Baldauf S.L."/>
        </authorList>
    </citation>
    <scope>NUCLEOTIDE SEQUENCE [LARGE SCALE GENOMIC DNA]</scope>
    <source>
        <strain evidence="2 3">ATCC MYA-3509</strain>
    </source>
</reference>
<comment type="caution">
    <text evidence="2">The sequence shown here is derived from an EMBL/GenBank/DDBJ whole genome shotgun (WGS) entry which is preliminary data.</text>
</comment>
<dbReference type="EMBL" id="JAOPGA020001005">
    <property type="protein sequence ID" value="KAL0483962.1"/>
    <property type="molecule type" value="Genomic_DNA"/>
</dbReference>
<keyword evidence="3" id="KW-1185">Reference proteome</keyword>
<feature type="compositionally biased region" description="Acidic residues" evidence="1">
    <location>
        <begin position="270"/>
        <end position="279"/>
    </location>
</feature>
<evidence type="ECO:0000313" key="3">
    <source>
        <dbReference type="Proteomes" id="UP001431209"/>
    </source>
</evidence>
<dbReference type="AlphaFoldDB" id="A0AAW2Z2D2"/>
<dbReference type="Proteomes" id="UP001431209">
    <property type="component" value="Unassembled WGS sequence"/>
</dbReference>
<name>A0AAW2Z2D2_9EUKA</name>
<evidence type="ECO:0000256" key="1">
    <source>
        <dbReference type="SAM" id="MobiDB-lite"/>
    </source>
</evidence>
<accession>A0AAW2Z2D2</accession>
<sequence>MNWIEVKSACRTKCSVQSIISGQDNLIATIINHGESAVIIALLEILVKDVNGFKFRLCTDKGDLKQEDRLNMTVNLEENSNVTTGPILKVNYLCLERQDFRIKFQLAQTRLQEFDNDSCTNTPIFRLRFCIKNQGVILPWEKHHFIQKGNGDHAFAKNFEDNLHELFPDLNITDLPLDTRRSRTKEMLDSIESEEEINHAMFVADVPRGPIKNQGKPIKVRKASTKRKASTNKKASKKQASTKKRAPKKQASTNERASKKQKVNPHDAVEEGACEELDIDPVPRKEDETCDFDTSQFLKPETP</sequence>
<evidence type="ECO:0000313" key="2">
    <source>
        <dbReference type="EMBL" id="KAL0483962.1"/>
    </source>
</evidence>
<proteinExistence type="predicted"/>
<protein>
    <submittedName>
        <fullName evidence="2">DOT1</fullName>
    </submittedName>
</protein>
<feature type="region of interest" description="Disordered" evidence="1">
    <location>
        <begin position="202"/>
        <end position="303"/>
    </location>
</feature>
<gene>
    <name evidence="2" type="ORF">AKO1_004481</name>
</gene>
<organism evidence="2 3">
    <name type="scientific">Acrasis kona</name>
    <dbReference type="NCBI Taxonomy" id="1008807"/>
    <lineage>
        <taxon>Eukaryota</taxon>
        <taxon>Discoba</taxon>
        <taxon>Heterolobosea</taxon>
        <taxon>Tetramitia</taxon>
        <taxon>Eutetramitia</taxon>
        <taxon>Acrasidae</taxon>
        <taxon>Acrasis</taxon>
    </lineage>
</organism>